<evidence type="ECO:0000256" key="2">
    <source>
        <dbReference type="ARBA" id="ARBA00004240"/>
    </source>
</evidence>
<comment type="cofactor">
    <cofactor evidence="1">
        <name>FAD</name>
        <dbReference type="ChEBI" id="CHEBI:57692"/>
    </cofactor>
</comment>
<dbReference type="Ensembl" id="ENSSSCT00070049619.1">
    <property type="protein sequence ID" value="ENSSSCP00070041891.1"/>
    <property type="gene ID" value="ENSSSCG00070024817.1"/>
</dbReference>
<dbReference type="Pfam" id="PF00970">
    <property type="entry name" value="FAD_binding_6"/>
    <property type="match status" value="1"/>
</dbReference>
<dbReference type="PRINTS" id="PR00406">
    <property type="entry name" value="CYTB5RDTASE"/>
</dbReference>
<dbReference type="Gene3D" id="2.60.40.790">
    <property type="match status" value="1"/>
</dbReference>
<evidence type="ECO:0000256" key="12">
    <source>
        <dbReference type="ARBA" id="ARBA00023004"/>
    </source>
</evidence>
<dbReference type="InterPro" id="IPR036400">
    <property type="entry name" value="Cyt_B5-like_heme/steroid_sf"/>
</dbReference>
<feature type="domain" description="Cytochrome b5 heme-binding" evidence="18">
    <location>
        <begin position="72"/>
        <end position="148"/>
    </location>
</feature>
<dbReference type="PROSITE" id="PS51203">
    <property type="entry name" value="CS"/>
    <property type="match status" value="1"/>
</dbReference>
<sequence length="562" mass="63339">MLPLPAMDSRQGAGQGSRMLNVPSQSFPGPRSQQRVASGGRSKVPLKQGRSLMDWIRLTKSGKDLTGLKGRLIEVTEEELKKHNKKDDCWICIRGFVYNVSPYMEYHPGGEEELMRAAGSDGTDLFDQVHRWVNYESMLKECLVGRMAIKPALPKDYREEKKVLNGMLPKSQVTDTLAREGPSSPSMDNRSESPQFNFAIRTNFLSLLLLPPVTLLITQSRTNRAGPGEDINLGSITVDHQGDSFRVETIIKDYSYLIHIGLSHEIQEDFSVQVVENVGKIEIVLKKKESTTWKSLGCPLENHNSLLPKKDTDLYYRKCQLISKEDVTHDTKLFSVMLPPSTHLQVPVGQHVYLKLTIAGTEIVKPYTPVSDSLVPEFKEPVFPNSKYIYFLVKIYPAGLFTPELDLLQIGDYVSVSNPEGSFKISQFQEMEDLFLLAAGTGFTPMVKVLHYALTGIPSLRKVKLMFFNKTEDDIIWRSQLEKLALKDKRFDVEFVLSAPPSEWSGKQGYISPALLSEFLKKSLEKSKVLICICGPTPFTEQGMKLLHDLNFSKDEIHSFTA</sequence>
<dbReference type="GO" id="GO:0046872">
    <property type="term" value="F:metal ion binding"/>
    <property type="evidence" value="ECO:0007669"/>
    <property type="project" value="UniProtKB-KW"/>
</dbReference>
<dbReference type="FunFam" id="3.10.120.10:FF:000001">
    <property type="entry name" value="Cytochrome b5 reductase 4"/>
    <property type="match status" value="1"/>
</dbReference>
<evidence type="ECO:0000256" key="11">
    <source>
        <dbReference type="ARBA" id="ARBA00023002"/>
    </source>
</evidence>
<dbReference type="Gene3D" id="3.40.50.80">
    <property type="entry name" value="Nucleotide-binding domain of ferredoxin-NADP reductase (FNR) module"/>
    <property type="match status" value="1"/>
</dbReference>
<dbReference type="FunFam" id="2.40.30.10:FF:000063">
    <property type="entry name" value="Cytochrome b5 reductase 4"/>
    <property type="match status" value="1"/>
</dbReference>
<dbReference type="InterPro" id="IPR039261">
    <property type="entry name" value="FNR_nucleotide-bd"/>
</dbReference>
<keyword evidence="9" id="KW-0256">Endoplasmic reticulum</keyword>
<evidence type="ECO:0000256" key="8">
    <source>
        <dbReference type="ARBA" id="ARBA00022723"/>
    </source>
</evidence>
<dbReference type="Pfam" id="PF00175">
    <property type="entry name" value="NAD_binding_1"/>
    <property type="match status" value="1"/>
</dbReference>
<keyword evidence="13" id="KW-0520">NAD</keyword>
<dbReference type="FunFam" id="2.60.40.790:FF:000019">
    <property type="entry name" value="cytochrome b5 reductase 4 isoform X1"/>
    <property type="match status" value="1"/>
</dbReference>
<evidence type="ECO:0000259" key="18">
    <source>
        <dbReference type="PROSITE" id="PS50255"/>
    </source>
</evidence>
<evidence type="ECO:0000256" key="13">
    <source>
        <dbReference type="ARBA" id="ARBA00023027"/>
    </source>
</evidence>
<dbReference type="PANTHER" id="PTHR46237:SF1">
    <property type="entry name" value="CYTOCHROME B5 REDUCTASE 4"/>
    <property type="match status" value="1"/>
</dbReference>
<dbReference type="InterPro" id="IPR018506">
    <property type="entry name" value="Cyt_B5_heme-BS"/>
</dbReference>
<dbReference type="Gene3D" id="2.40.30.10">
    <property type="entry name" value="Translation factors"/>
    <property type="match status" value="1"/>
</dbReference>
<dbReference type="EC" id="1.6.2.2" evidence="4"/>
<dbReference type="GO" id="GO:0090524">
    <property type="term" value="F:cytochrome-b5 reductase activity, acting on NADH"/>
    <property type="evidence" value="ECO:0007669"/>
    <property type="project" value="UniProtKB-EC"/>
</dbReference>
<dbReference type="SUPFAM" id="SSF63380">
    <property type="entry name" value="Riboflavin synthase domain-like"/>
    <property type="match status" value="1"/>
</dbReference>
<dbReference type="Proteomes" id="UP000314985">
    <property type="component" value="Chromosome 1"/>
</dbReference>
<evidence type="ECO:0000256" key="3">
    <source>
        <dbReference type="ARBA" id="ARBA00006105"/>
    </source>
</evidence>
<keyword evidence="6" id="KW-0349">Heme</keyword>
<dbReference type="FunFam" id="3.40.50.80:FF:000021">
    <property type="entry name" value="Cytochrome b5 reductase 4"/>
    <property type="match status" value="1"/>
</dbReference>
<gene>
    <name evidence="21" type="primary">CYB5R4</name>
</gene>
<organism evidence="21 22">
    <name type="scientific">Sus scrofa</name>
    <name type="common">Pig</name>
    <dbReference type="NCBI Taxonomy" id="9823"/>
    <lineage>
        <taxon>Eukaryota</taxon>
        <taxon>Metazoa</taxon>
        <taxon>Chordata</taxon>
        <taxon>Craniata</taxon>
        <taxon>Vertebrata</taxon>
        <taxon>Euteleostomi</taxon>
        <taxon>Mammalia</taxon>
        <taxon>Eutheria</taxon>
        <taxon>Laurasiatheria</taxon>
        <taxon>Artiodactyla</taxon>
        <taxon>Suina</taxon>
        <taxon>Suidae</taxon>
        <taxon>Sus</taxon>
    </lineage>
</organism>
<feature type="compositionally biased region" description="Polar residues" evidence="17">
    <location>
        <begin position="22"/>
        <end position="36"/>
    </location>
</feature>
<protein>
    <recommendedName>
        <fullName evidence="5">Cytochrome b5 reductase 4</fullName>
        <ecNumber evidence="4">1.6.2.2</ecNumber>
    </recommendedName>
    <alternativeName>
        <fullName evidence="15">Flavohemoprotein b5/b5R</fullName>
    </alternativeName>
    <alternativeName>
        <fullName evidence="14">cb5/cb5R</fullName>
    </alternativeName>
</protein>
<dbReference type="PROSITE" id="PS51384">
    <property type="entry name" value="FAD_FR"/>
    <property type="match status" value="1"/>
</dbReference>
<evidence type="ECO:0000259" key="19">
    <source>
        <dbReference type="PROSITE" id="PS51203"/>
    </source>
</evidence>
<dbReference type="InterPro" id="IPR001199">
    <property type="entry name" value="Cyt_B5-like_heme/steroid-bd"/>
</dbReference>
<feature type="domain" description="FAD-binding FR-type" evidence="20">
    <location>
        <begin position="314"/>
        <end position="426"/>
    </location>
</feature>
<dbReference type="SMART" id="SM01117">
    <property type="entry name" value="Cyt-b5"/>
    <property type="match status" value="1"/>
</dbReference>
<evidence type="ECO:0000256" key="1">
    <source>
        <dbReference type="ARBA" id="ARBA00001974"/>
    </source>
</evidence>
<evidence type="ECO:0000256" key="10">
    <source>
        <dbReference type="ARBA" id="ARBA00022827"/>
    </source>
</evidence>
<dbReference type="PROSITE" id="PS50255">
    <property type="entry name" value="CYTOCHROME_B5_2"/>
    <property type="match status" value="1"/>
</dbReference>
<reference evidence="21 22" key="1">
    <citation type="submission" date="2017-08" db="EMBL/GenBank/DDBJ databases">
        <title>USMARCv1.0.</title>
        <authorList>
            <person name="Hannum G.I."/>
            <person name="Koren S."/>
            <person name="Schroeder S.G."/>
            <person name="Chin S.C."/>
            <person name="Nonneman D.J."/>
            <person name="Becker S.A."/>
            <person name="Rosen B.D."/>
            <person name="Bickhart D.M."/>
            <person name="Putnam N.H."/>
            <person name="Green R.E."/>
            <person name="Tuggle C.K."/>
            <person name="Liu H."/>
            <person name="Rohrer G.A."/>
            <person name="Warr A."/>
            <person name="Hall R."/>
            <person name="Kim K."/>
            <person name="Hume D.A."/>
            <person name="Talbot R."/>
            <person name="Chow W."/>
            <person name="Howe K."/>
            <person name="Schwartz A.S."/>
            <person name="Watson M."/>
            <person name="Archibald A.L."/>
            <person name="Phillippy A.M."/>
            <person name="Smith T.P.L."/>
        </authorList>
    </citation>
    <scope>NUCLEOTIDE SEQUENCE [LARGE SCALE GENOMIC DNA]</scope>
</reference>
<reference evidence="21" key="2">
    <citation type="submission" date="2025-08" db="UniProtKB">
        <authorList>
            <consortium name="Ensembl"/>
        </authorList>
    </citation>
    <scope>IDENTIFICATION</scope>
</reference>
<dbReference type="PANTHER" id="PTHR46237">
    <property type="entry name" value="CYTOCHROME B5 REDUCTASE 4 FAMILY MEMBER"/>
    <property type="match status" value="1"/>
</dbReference>
<feature type="region of interest" description="Disordered" evidence="17">
    <location>
        <begin position="1"/>
        <end position="45"/>
    </location>
</feature>
<dbReference type="SUPFAM" id="SSF55856">
    <property type="entry name" value="Cytochrome b5-like heme/steroid binding domain"/>
    <property type="match status" value="1"/>
</dbReference>
<dbReference type="Pfam" id="PF00173">
    <property type="entry name" value="Cyt-b5"/>
    <property type="match status" value="1"/>
</dbReference>
<dbReference type="AlphaFoldDB" id="A0A4X1VJ14"/>
<evidence type="ECO:0000256" key="14">
    <source>
        <dbReference type="ARBA" id="ARBA00030883"/>
    </source>
</evidence>
<evidence type="ECO:0000256" key="5">
    <source>
        <dbReference type="ARBA" id="ARBA00022339"/>
    </source>
</evidence>
<dbReference type="SUPFAM" id="SSF52343">
    <property type="entry name" value="Ferredoxin reductase-like, C-terminal NADP-linked domain"/>
    <property type="match status" value="1"/>
</dbReference>
<evidence type="ECO:0000256" key="16">
    <source>
        <dbReference type="ARBA" id="ARBA00047682"/>
    </source>
</evidence>
<evidence type="ECO:0000256" key="9">
    <source>
        <dbReference type="ARBA" id="ARBA00022824"/>
    </source>
</evidence>
<keyword evidence="12" id="KW-0408">Iron</keyword>
<accession>A0A4X1VJ14</accession>
<evidence type="ECO:0000256" key="17">
    <source>
        <dbReference type="SAM" id="MobiDB-lite"/>
    </source>
</evidence>
<dbReference type="InterPro" id="IPR017938">
    <property type="entry name" value="Riboflavin_synthase-like_b-brl"/>
</dbReference>
<comment type="catalytic activity">
    <reaction evidence="16">
        <text>2 Fe(III)-[cytochrome b5] + NADH = 2 Fe(II)-[cytochrome b5] + NAD(+) + H(+)</text>
        <dbReference type="Rhea" id="RHEA:46680"/>
        <dbReference type="Rhea" id="RHEA-COMP:10438"/>
        <dbReference type="Rhea" id="RHEA-COMP:10439"/>
        <dbReference type="ChEBI" id="CHEBI:15378"/>
        <dbReference type="ChEBI" id="CHEBI:29033"/>
        <dbReference type="ChEBI" id="CHEBI:29034"/>
        <dbReference type="ChEBI" id="CHEBI:57540"/>
        <dbReference type="ChEBI" id="CHEBI:57945"/>
        <dbReference type="EC" id="1.6.2.2"/>
    </reaction>
</comment>
<dbReference type="InterPro" id="IPR007052">
    <property type="entry name" value="CS_dom"/>
</dbReference>
<evidence type="ECO:0000313" key="21">
    <source>
        <dbReference type="Ensembl" id="ENSSSCP00070041891.1"/>
    </source>
</evidence>
<keyword evidence="10" id="KW-0274">FAD</keyword>
<keyword evidence="8" id="KW-0479">Metal-binding</keyword>
<dbReference type="GO" id="GO:0020037">
    <property type="term" value="F:heme binding"/>
    <property type="evidence" value="ECO:0007669"/>
    <property type="project" value="InterPro"/>
</dbReference>
<comment type="similarity">
    <text evidence="3">Belongs to the flavoprotein pyridine nucleotide cytochrome reductase family.</text>
</comment>
<dbReference type="InterPro" id="IPR008978">
    <property type="entry name" value="HSP20-like_chaperone"/>
</dbReference>
<dbReference type="InterPro" id="IPR008333">
    <property type="entry name" value="Cbr1-like_FAD-bd_dom"/>
</dbReference>
<proteinExistence type="inferred from homology"/>
<evidence type="ECO:0000313" key="22">
    <source>
        <dbReference type="Proteomes" id="UP000314985"/>
    </source>
</evidence>
<dbReference type="PROSITE" id="PS00191">
    <property type="entry name" value="CYTOCHROME_B5_1"/>
    <property type="match status" value="1"/>
</dbReference>
<dbReference type="GO" id="GO:0005783">
    <property type="term" value="C:endoplasmic reticulum"/>
    <property type="evidence" value="ECO:0007669"/>
    <property type="project" value="UniProtKB-SubCell"/>
</dbReference>
<dbReference type="InterPro" id="IPR051872">
    <property type="entry name" value="Cytochrome_b5/Flavoprotein_Rdt"/>
</dbReference>
<feature type="domain" description="CS" evidence="19">
    <location>
        <begin position="191"/>
        <end position="297"/>
    </location>
</feature>
<dbReference type="SUPFAM" id="SSF49764">
    <property type="entry name" value="HSP20-like chaperones"/>
    <property type="match status" value="1"/>
</dbReference>
<dbReference type="InterPro" id="IPR017927">
    <property type="entry name" value="FAD-bd_FR_type"/>
</dbReference>
<keyword evidence="7" id="KW-0285">Flavoprotein</keyword>
<dbReference type="CDD" id="cd06183">
    <property type="entry name" value="cyt_b5_reduct_like"/>
    <property type="match status" value="1"/>
</dbReference>
<keyword evidence="11" id="KW-0560">Oxidoreductase</keyword>
<comment type="subcellular location">
    <subcellularLocation>
        <location evidence="2">Endoplasmic reticulum</location>
    </subcellularLocation>
</comment>
<evidence type="ECO:0000256" key="15">
    <source>
        <dbReference type="ARBA" id="ARBA00031842"/>
    </source>
</evidence>
<evidence type="ECO:0000256" key="7">
    <source>
        <dbReference type="ARBA" id="ARBA00022630"/>
    </source>
</evidence>
<evidence type="ECO:0000259" key="20">
    <source>
        <dbReference type="PROSITE" id="PS51384"/>
    </source>
</evidence>
<dbReference type="PRINTS" id="PR00363">
    <property type="entry name" value="CYTOCHROMEB5"/>
</dbReference>
<evidence type="ECO:0000256" key="6">
    <source>
        <dbReference type="ARBA" id="ARBA00022617"/>
    </source>
</evidence>
<dbReference type="Gene3D" id="3.10.120.10">
    <property type="entry name" value="Cytochrome b5-like heme/steroid binding domain"/>
    <property type="match status" value="1"/>
</dbReference>
<name>A0A4X1VJ14_PIG</name>
<evidence type="ECO:0000256" key="4">
    <source>
        <dbReference type="ARBA" id="ARBA00012011"/>
    </source>
</evidence>
<dbReference type="InterPro" id="IPR001433">
    <property type="entry name" value="OxRdtase_FAD/NAD-bd"/>
</dbReference>